<dbReference type="RefSeq" id="WP_109033813.1">
    <property type="nucleotide sequence ID" value="NZ_CP029210.1"/>
</dbReference>
<name>A0A2U8FM68_9BURK</name>
<reference evidence="1 2" key="1">
    <citation type="submission" date="2018-05" db="EMBL/GenBank/DDBJ databases">
        <title>complete genome sequence of Aquabacterium olei NBRC 110486.</title>
        <authorList>
            <person name="Tang B."/>
            <person name="Chang J."/>
            <person name="Zhang L."/>
            <person name="Yang H."/>
        </authorList>
    </citation>
    <scope>NUCLEOTIDE SEQUENCE [LARGE SCALE GENOMIC DNA]</scope>
    <source>
        <strain evidence="1 2">NBRC 110486</strain>
    </source>
</reference>
<evidence type="ECO:0000313" key="2">
    <source>
        <dbReference type="Proteomes" id="UP000244892"/>
    </source>
</evidence>
<dbReference type="AlphaFoldDB" id="A0A2U8FM68"/>
<keyword evidence="2" id="KW-1185">Reference proteome</keyword>
<gene>
    <name evidence="1" type="ORF">DEH84_00515</name>
</gene>
<dbReference type="KEGG" id="aon:DEH84_00515"/>
<sequence>MSRAARMPGAEARPVPADLRGVWVRTLLQTETLAEHVGAPPSDTTTWVRWLQTSRWHADLRVPQRAFQGRVARPLAEQTPAQLALLAEQQGFVGVTRVETQPTGEVCTWLREHDFQPPSLHPDSGWLLFERPDRLVEVGIHADYNEVWERLPDSGGRFVALAGLDVSGQDDRRRLLLAGRYLMRTRPRQAGWPRGMPPGMTLVEALLHQPERARDWLDFEISFGTFDGAAWQVQCSTLPVFENQALPCAVHRLDDRLASVTLPAEPGATADPEAWQVLEWDDPAGSLG</sequence>
<dbReference type="EMBL" id="CP029210">
    <property type="protein sequence ID" value="AWI52095.1"/>
    <property type="molecule type" value="Genomic_DNA"/>
</dbReference>
<organism evidence="1 2">
    <name type="scientific">Aquabacterium olei</name>
    <dbReference type="NCBI Taxonomy" id="1296669"/>
    <lineage>
        <taxon>Bacteria</taxon>
        <taxon>Pseudomonadati</taxon>
        <taxon>Pseudomonadota</taxon>
        <taxon>Betaproteobacteria</taxon>
        <taxon>Burkholderiales</taxon>
        <taxon>Aquabacterium</taxon>
    </lineage>
</organism>
<protein>
    <submittedName>
        <fullName evidence="1">Uncharacterized protein</fullName>
    </submittedName>
</protein>
<evidence type="ECO:0000313" key="1">
    <source>
        <dbReference type="EMBL" id="AWI52095.1"/>
    </source>
</evidence>
<dbReference type="OrthoDB" id="4774648at2"/>
<proteinExistence type="predicted"/>
<accession>A0A2U8FM68</accession>
<dbReference type="Proteomes" id="UP000244892">
    <property type="component" value="Chromosome"/>
</dbReference>